<organism evidence="2 3">
    <name type="scientific">Cucumis melo var. makuwa</name>
    <name type="common">Oriental melon</name>
    <dbReference type="NCBI Taxonomy" id="1194695"/>
    <lineage>
        <taxon>Eukaryota</taxon>
        <taxon>Viridiplantae</taxon>
        <taxon>Streptophyta</taxon>
        <taxon>Embryophyta</taxon>
        <taxon>Tracheophyta</taxon>
        <taxon>Spermatophyta</taxon>
        <taxon>Magnoliopsida</taxon>
        <taxon>eudicotyledons</taxon>
        <taxon>Gunneridae</taxon>
        <taxon>Pentapetalae</taxon>
        <taxon>rosids</taxon>
        <taxon>fabids</taxon>
        <taxon>Cucurbitales</taxon>
        <taxon>Cucurbitaceae</taxon>
        <taxon>Benincaseae</taxon>
        <taxon>Cucumis</taxon>
    </lineage>
</organism>
<name>A0A5A7TS01_CUCMM</name>
<dbReference type="Proteomes" id="UP000321393">
    <property type="component" value="Unassembled WGS sequence"/>
</dbReference>
<sequence length="238" mass="27363">MGMNNCHINAEQATMNDHDKQRTMSSFPSGFKETDAMFLEFTKDLNNLEGGSSSRGDNSAVIAQPSPTLTSRRHAQSQLLGLERYIHANGKILMLIALGTEKPISPHAVRFSQAITVCIRKKFLVRYFRFDEHHMLITFKEFRGDCHRHFKKYSDPEEARATHHTYWWDVTKDVHNQILELQSQPIPDGSQSFSGITYARLYWVDDQAILKALVGDLRPSPIRQPVQPVPRPRVYNLR</sequence>
<comment type="caution">
    <text evidence="2">The sequence shown here is derived from an EMBL/GenBank/DDBJ whole genome shotgun (WGS) entry which is preliminary data.</text>
</comment>
<evidence type="ECO:0000313" key="3">
    <source>
        <dbReference type="Proteomes" id="UP000321393"/>
    </source>
</evidence>
<feature type="region of interest" description="Disordered" evidence="1">
    <location>
        <begin position="1"/>
        <end position="23"/>
    </location>
</feature>
<evidence type="ECO:0000256" key="1">
    <source>
        <dbReference type="SAM" id="MobiDB-lite"/>
    </source>
</evidence>
<dbReference type="EMBL" id="SSTE01014401">
    <property type="protein sequence ID" value="KAA0045930.1"/>
    <property type="molecule type" value="Genomic_DNA"/>
</dbReference>
<accession>A0A5A7TS01</accession>
<dbReference type="AlphaFoldDB" id="A0A5A7TS01"/>
<dbReference type="OrthoDB" id="5587616at2759"/>
<reference evidence="2 3" key="1">
    <citation type="submission" date="2019-08" db="EMBL/GenBank/DDBJ databases">
        <title>Draft genome sequences of two oriental melons (Cucumis melo L. var makuwa).</title>
        <authorList>
            <person name="Kwon S.-Y."/>
        </authorList>
    </citation>
    <scope>NUCLEOTIDE SEQUENCE [LARGE SCALE GENOMIC DNA]</scope>
    <source>
        <strain evidence="3">cv. SW 3</strain>
        <tissue evidence="2">Leaf</tissue>
    </source>
</reference>
<gene>
    <name evidence="2" type="ORF">E6C27_scaffold243G004700</name>
</gene>
<protein>
    <submittedName>
        <fullName evidence="2">CACTA en-spm transposon protein</fullName>
    </submittedName>
</protein>
<proteinExistence type="predicted"/>
<evidence type="ECO:0000313" key="2">
    <source>
        <dbReference type="EMBL" id="KAA0045930.1"/>
    </source>
</evidence>